<name>A0ABW3RVU7_9BACL</name>
<proteinExistence type="predicted"/>
<evidence type="ECO:0000259" key="3">
    <source>
        <dbReference type="PROSITE" id="PS50977"/>
    </source>
</evidence>
<dbReference type="InterPro" id="IPR036271">
    <property type="entry name" value="Tet_transcr_reg_TetR-rel_C_sf"/>
</dbReference>
<keyword evidence="5" id="KW-1185">Reference proteome</keyword>
<dbReference type="EMBL" id="JBHTLM010000005">
    <property type="protein sequence ID" value="MFD1176408.1"/>
    <property type="molecule type" value="Genomic_DNA"/>
</dbReference>
<keyword evidence="1 2" id="KW-0238">DNA-binding</keyword>
<gene>
    <name evidence="4" type="ORF">ACFQ3W_08855</name>
</gene>
<dbReference type="PANTHER" id="PTHR30328">
    <property type="entry name" value="TRANSCRIPTIONAL REPRESSOR"/>
    <property type="match status" value="1"/>
</dbReference>
<sequence>MGVNERKEKEKEVRRNDIIDASEKVIFSKGYDLATIEDIAREAEFSKRTIYVYFNSKEQLYFEIMVRGYRKLIQMMEAPVDEVSGVNALDQLKQFARTLYQFSKEYPDYFKAIMEYENGERDFVNGVPDQSKEECYLLGEKMFAYLTSALKNGIEQGVIRSDLDVVNSAIVLWSCTLGLFNTLIKKRNYIQHYHKRDSEELLLEGIDTLVRSIQSESRGKQYEK</sequence>
<dbReference type="Gene3D" id="1.10.357.10">
    <property type="entry name" value="Tetracycline Repressor, domain 2"/>
    <property type="match status" value="1"/>
</dbReference>
<dbReference type="InterPro" id="IPR050109">
    <property type="entry name" value="HTH-type_TetR-like_transc_reg"/>
</dbReference>
<feature type="domain" description="HTH tetR-type" evidence="3">
    <location>
        <begin position="12"/>
        <end position="72"/>
    </location>
</feature>
<feature type="DNA-binding region" description="H-T-H motif" evidence="2">
    <location>
        <begin position="35"/>
        <end position="54"/>
    </location>
</feature>
<evidence type="ECO:0000313" key="5">
    <source>
        <dbReference type="Proteomes" id="UP001597262"/>
    </source>
</evidence>
<dbReference type="SUPFAM" id="SSF46689">
    <property type="entry name" value="Homeodomain-like"/>
    <property type="match status" value="1"/>
</dbReference>
<dbReference type="SUPFAM" id="SSF48498">
    <property type="entry name" value="Tetracyclin repressor-like, C-terminal domain"/>
    <property type="match status" value="1"/>
</dbReference>
<dbReference type="Gene3D" id="1.10.10.60">
    <property type="entry name" value="Homeodomain-like"/>
    <property type="match status" value="1"/>
</dbReference>
<evidence type="ECO:0000313" key="4">
    <source>
        <dbReference type="EMBL" id="MFD1176408.1"/>
    </source>
</evidence>
<dbReference type="Pfam" id="PF00440">
    <property type="entry name" value="TetR_N"/>
    <property type="match status" value="1"/>
</dbReference>
<protein>
    <submittedName>
        <fullName evidence="4">TetR/AcrR family transcriptional regulator</fullName>
    </submittedName>
</protein>
<dbReference type="PANTHER" id="PTHR30328:SF54">
    <property type="entry name" value="HTH-TYPE TRANSCRIPTIONAL REPRESSOR SCO4008"/>
    <property type="match status" value="1"/>
</dbReference>
<reference evidence="5" key="1">
    <citation type="journal article" date="2019" name="Int. J. Syst. Evol. Microbiol.">
        <title>The Global Catalogue of Microorganisms (GCM) 10K type strain sequencing project: providing services to taxonomists for standard genome sequencing and annotation.</title>
        <authorList>
            <consortium name="The Broad Institute Genomics Platform"/>
            <consortium name="The Broad Institute Genome Sequencing Center for Infectious Disease"/>
            <person name="Wu L."/>
            <person name="Ma J."/>
        </authorList>
    </citation>
    <scope>NUCLEOTIDE SEQUENCE [LARGE SCALE GENOMIC DNA]</scope>
    <source>
        <strain evidence="5">CCUG 59189</strain>
    </source>
</reference>
<dbReference type="RefSeq" id="WP_379318769.1">
    <property type="nucleotide sequence ID" value="NZ_JBHTLM010000005.1"/>
</dbReference>
<evidence type="ECO:0000256" key="2">
    <source>
        <dbReference type="PROSITE-ProRule" id="PRU00335"/>
    </source>
</evidence>
<dbReference type="Proteomes" id="UP001597262">
    <property type="component" value="Unassembled WGS sequence"/>
</dbReference>
<evidence type="ECO:0000256" key="1">
    <source>
        <dbReference type="ARBA" id="ARBA00023125"/>
    </source>
</evidence>
<comment type="caution">
    <text evidence="4">The sequence shown here is derived from an EMBL/GenBank/DDBJ whole genome shotgun (WGS) entry which is preliminary data.</text>
</comment>
<accession>A0ABW3RVU7</accession>
<dbReference type="PRINTS" id="PR00455">
    <property type="entry name" value="HTHTETR"/>
</dbReference>
<dbReference type="InterPro" id="IPR001647">
    <property type="entry name" value="HTH_TetR"/>
</dbReference>
<organism evidence="4 5">
    <name type="scientific">Paenibacillus puldeungensis</name>
    <dbReference type="NCBI Taxonomy" id="696536"/>
    <lineage>
        <taxon>Bacteria</taxon>
        <taxon>Bacillati</taxon>
        <taxon>Bacillota</taxon>
        <taxon>Bacilli</taxon>
        <taxon>Bacillales</taxon>
        <taxon>Paenibacillaceae</taxon>
        <taxon>Paenibacillus</taxon>
    </lineage>
</organism>
<dbReference type="PROSITE" id="PS50977">
    <property type="entry name" value="HTH_TETR_2"/>
    <property type="match status" value="1"/>
</dbReference>
<dbReference type="InterPro" id="IPR009057">
    <property type="entry name" value="Homeodomain-like_sf"/>
</dbReference>